<organism evidence="5 6">
    <name type="scientific">Schleiferilactobacillus shenzhenensis LY-73</name>
    <dbReference type="NCBI Taxonomy" id="1231336"/>
    <lineage>
        <taxon>Bacteria</taxon>
        <taxon>Bacillati</taxon>
        <taxon>Bacillota</taxon>
        <taxon>Bacilli</taxon>
        <taxon>Lactobacillales</taxon>
        <taxon>Lactobacillaceae</taxon>
        <taxon>Schleiferilactobacillus</taxon>
    </lineage>
</organism>
<dbReference type="InterPro" id="IPR036388">
    <property type="entry name" value="WH-like_DNA-bd_sf"/>
</dbReference>
<dbReference type="PROSITE" id="PS50995">
    <property type="entry name" value="HTH_MARR_2"/>
    <property type="match status" value="1"/>
</dbReference>
<name>U4TLV5_9LACO</name>
<proteinExistence type="predicted"/>
<dbReference type="InterPro" id="IPR000835">
    <property type="entry name" value="HTH_MarR-typ"/>
</dbReference>
<dbReference type="EMBL" id="KI271584">
    <property type="protein sequence ID" value="ERL65836.1"/>
    <property type="molecule type" value="Genomic_DNA"/>
</dbReference>
<dbReference type="Proteomes" id="UP000030647">
    <property type="component" value="Unassembled WGS sequence"/>
</dbReference>
<dbReference type="STRING" id="1231336.L248_1912"/>
<gene>
    <name evidence="5" type="ORF">L248_1912</name>
</gene>
<sequence>MAAAGPVIPDAIFASLTHTQRVLDGFLAARLAPLQLTLDNYLIVLFIGQQKEVSQDWLMQRLANTASVVTRRLKPLQNQGLIEKTANPADRRGWLLRLSAAGTATYTQLVQVLAAGHHQLRRGLTDAQLISFYATLRQIEINTGEK</sequence>
<evidence type="ECO:0000259" key="4">
    <source>
        <dbReference type="PROSITE" id="PS50995"/>
    </source>
</evidence>
<reference evidence="6" key="1">
    <citation type="journal article" date="2013" name="Genome Announc.">
        <title>Whole-Genome Sequencing of Lactobacillus shenzhenensis Strain LY-73T.</title>
        <authorList>
            <person name="Lin Z."/>
            <person name="Liu Z."/>
            <person name="Yang R."/>
            <person name="Zou Y."/>
            <person name="Wan D."/>
            <person name="Chen J."/>
            <person name="Guo M."/>
            <person name="Zhao J."/>
            <person name="Fang C."/>
            <person name="Yang R."/>
            <person name="Liu F."/>
        </authorList>
    </citation>
    <scope>NUCLEOTIDE SEQUENCE [LARGE SCALE GENOMIC DNA]</scope>
    <source>
        <strain evidence="6">LY-73</strain>
    </source>
</reference>
<evidence type="ECO:0000256" key="2">
    <source>
        <dbReference type="ARBA" id="ARBA00023125"/>
    </source>
</evidence>
<evidence type="ECO:0000256" key="1">
    <source>
        <dbReference type="ARBA" id="ARBA00023015"/>
    </source>
</evidence>
<protein>
    <recommendedName>
        <fullName evidence="4">HTH marR-type domain-containing protein</fullName>
    </recommendedName>
</protein>
<dbReference type="SMART" id="SM00347">
    <property type="entry name" value="HTH_MARR"/>
    <property type="match status" value="1"/>
</dbReference>
<dbReference type="InterPro" id="IPR036390">
    <property type="entry name" value="WH_DNA-bd_sf"/>
</dbReference>
<dbReference type="AlphaFoldDB" id="U4TLV5"/>
<keyword evidence="3" id="KW-0804">Transcription</keyword>
<evidence type="ECO:0000313" key="5">
    <source>
        <dbReference type="EMBL" id="ERL65836.1"/>
    </source>
</evidence>
<dbReference type="PANTHER" id="PTHR42756">
    <property type="entry name" value="TRANSCRIPTIONAL REGULATOR, MARR"/>
    <property type="match status" value="1"/>
</dbReference>
<evidence type="ECO:0000256" key="3">
    <source>
        <dbReference type="ARBA" id="ARBA00023163"/>
    </source>
</evidence>
<dbReference type="SUPFAM" id="SSF46785">
    <property type="entry name" value="Winged helix' DNA-binding domain"/>
    <property type="match status" value="1"/>
</dbReference>
<dbReference type="RefSeq" id="WP_022528779.1">
    <property type="nucleotide sequence ID" value="NZ_KI271584.1"/>
</dbReference>
<dbReference type="GO" id="GO:0003677">
    <property type="term" value="F:DNA binding"/>
    <property type="evidence" value="ECO:0007669"/>
    <property type="project" value="UniProtKB-KW"/>
</dbReference>
<accession>U4TLV5</accession>
<evidence type="ECO:0000313" key="6">
    <source>
        <dbReference type="Proteomes" id="UP000030647"/>
    </source>
</evidence>
<dbReference type="Gene3D" id="1.10.10.10">
    <property type="entry name" value="Winged helix-like DNA-binding domain superfamily/Winged helix DNA-binding domain"/>
    <property type="match status" value="1"/>
</dbReference>
<dbReference type="OrthoDB" id="6462103at2"/>
<keyword evidence="6" id="KW-1185">Reference proteome</keyword>
<feature type="domain" description="HTH marR-type" evidence="4">
    <location>
        <begin position="9"/>
        <end position="141"/>
    </location>
</feature>
<keyword evidence="1" id="KW-0805">Transcription regulation</keyword>
<dbReference type="Pfam" id="PF12802">
    <property type="entry name" value="MarR_2"/>
    <property type="match status" value="1"/>
</dbReference>
<dbReference type="GO" id="GO:0003700">
    <property type="term" value="F:DNA-binding transcription factor activity"/>
    <property type="evidence" value="ECO:0007669"/>
    <property type="project" value="InterPro"/>
</dbReference>
<dbReference type="eggNOG" id="COG1846">
    <property type="taxonomic scope" value="Bacteria"/>
</dbReference>
<dbReference type="PANTHER" id="PTHR42756:SF1">
    <property type="entry name" value="TRANSCRIPTIONAL REPRESSOR OF EMRAB OPERON"/>
    <property type="match status" value="1"/>
</dbReference>
<keyword evidence="2" id="KW-0238">DNA-binding</keyword>
<dbReference type="HOGENOM" id="CLU_1775088_0_0_9"/>